<dbReference type="UniPathway" id="UPA00253">
    <property type="reaction ID" value="UER00332"/>
</dbReference>
<evidence type="ECO:0000256" key="9">
    <source>
        <dbReference type="ARBA" id="ARBA00048721"/>
    </source>
</evidence>
<dbReference type="InterPro" id="IPR005248">
    <property type="entry name" value="NadD/NMNAT"/>
</dbReference>
<organism evidence="12 13">
    <name type="scientific">Heyndrickxia camelliae</name>
    <dbReference type="NCBI Taxonomy" id="1707093"/>
    <lineage>
        <taxon>Bacteria</taxon>
        <taxon>Bacillati</taxon>
        <taxon>Bacillota</taxon>
        <taxon>Bacilli</taxon>
        <taxon>Bacillales</taxon>
        <taxon>Bacillaceae</taxon>
        <taxon>Heyndrickxia</taxon>
    </lineage>
</organism>
<reference evidence="12 13" key="1">
    <citation type="submission" date="2017-11" db="EMBL/GenBank/DDBJ databases">
        <title>Bacillus camelliae sp. nov., isolated from pu'er tea.</title>
        <authorList>
            <person name="Niu L."/>
        </authorList>
    </citation>
    <scope>NUCLEOTIDE SEQUENCE [LARGE SCALE GENOMIC DNA]</scope>
    <source>
        <strain evidence="12 13">7578-1</strain>
    </source>
</reference>
<sequence length="191" mass="22486">MRKRVGILGGTFDPPHLGHLIIANEVLQELNLDEIRFMPNQDPPHKQKDKAISNDDRIHMLKLAIADHPYFAVETIEMEREGLSYTYDSIVLLRNREPETEFYFIIGADMIEYLPKWYKIDELLKLIQFIGVNRPNHSQETNYPILQVTIPDINISSTLIRKRISENKSVKYLISDYVWNYIKERHLYGSK</sequence>
<comment type="caution">
    <text evidence="12">The sequence shown here is derived from an EMBL/GenBank/DDBJ whole genome shotgun (WGS) entry which is preliminary data.</text>
</comment>
<evidence type="ECO:0000256" key="10">
    <source>
        <dbReference type="HAMAP-Rule" id="MF_00244"/>
    </source>
</evidence>
<keyword evidence="13" id="KW-1185">Reference proteome</keyword>
<evidence type="ECO:0000256" key="5">
    <source>
        <dbReference type="ARBA" id="ARBA00022695"/>
    </source>
</evidence>
<dbReference type="GO" id="GO:0005524">
    <property type="term" value="F:ATP binding"/>
    <property type="evidence" value="ECO:0007669"/>
    <property type="project" value="UniProtKB-KW"/>
</dbReference>
<dbReference type="NCBIfam" id="NF000840">
    <property type="entry name" value="PRK00071.1-3"/>
    <property type="match status" value="1"/>
</dbReference>
<dbReference type="GO" id="GO:0009435">
    <property type="term" value="P:NAD+ biosynthetic process"/>
    <property type="evidence" value="ECO:0007669"/>
    <property type="project" value="UniProtKB-UniRule"/>
</dbReference>
<dbReference type="EC" id="2.7.7.18" evidence="10"/>
<comment type="catalytic activity">
    <reaction evidence="9 10">
        <text>nicotinate beta-D-ribonucleotide + ATP + H(+) = deamido-NAD(+) + diphosphate</text>
        <dbReference type="Rhea" id="RHEA:22860"/>
        <dbReference type="ChEBI" id="CHEBI:15378"/>
        <dbReference type="ChEBI" id="CHEBI:30616"/>
        <dbReference type="ChEBI" id="CHEBI:33019"/>
        <dbReference type="ChEBI" id="CHEBI:57502"/>
        <dbReference type="ChEBI" id="CHEBI:58437"/>
        <dbReference type="EC" id="2.7.7.18"/>
    </reaction>
</comment>
<dbReference type="NCBIfam" id="TIGR00125">
    <property type="entry name" value="cyt_tran_rel"/>
    <property type="match status" value="1"/>
</dbReference>
<evidence type="ECO:0000256" key="3">
    <source>
        <dbReference type="ARBA" id="ARBA00022642"/>
    </source>
</evidence>
<evidence type="ECO:0000313" key="13">
    <source>
        <dbReference type="Proteomes" id="UP000233440"/>
    </source>
</evidence>
<dbReference type="NCBIfam" id="TIGR00482">
    <property type="entry name" value="nicotinate (nicotinamide) nucleotide adenylyltransferase"/>
    <property type="match status" value="1"/>
</dbReference>
<dbReference type="Gene3D" id="3.40.50.620">
    <property type="entry name" value="HUPs"/>
    <property type="match status" value="1"/>
</dbReference>
<dbReference type="AlphaFoldDB" id="A0A2N3LKH9"/>
<dbReference type="PANTHER" id="PTHR39321">
    <property type="entry name" value="NICOTINATE-NUCLEOTIDE ADENYLYLTRANSFERASE-RELATED"/>
    <property type="match status" value="1"/>
</dbReference>
<evidence type="ECO:0000256" key="4">
    <source>
        <dbReference type="ARBA" id="ARBA00022679"/>
    </source>
</evidence>
<dbReference type="PANTHER" id="PTHR39321:SF3">
    <property type="entry name" value="PHOSPHOPANTETHEINE ADENYLYLTRANSFERASE"/>
    <property type="match status" value="1"/>
</dbReference>
<keyword evidence="4 10" id="KW-0808">Transferase</keyword>
<keyword evidence="5 10" id="KW-0548">Nucleotidyltransferase</keyword>
<evidence type="ECO:0000313" key="12">
    <source>
        <dbReference type="EMBL" id="PKR85138.1"/>
    </source>
</evidence>
<dbReference type="HAMAP" id="MF_00244">
    <property type="entry name" value="NaMN_adenylyltr"/>
    <property type="match status" value="1"/>
</dbReference>
<dbReference type="EMBL" id="PIQO01000006">
    <property type="protein sequence ID" value="PKR85138.1"/>
    <property type="molecule type" value="Genomic_DNA"/>
</dbReference>
<comment type="function">
    <text evidence="1 10">Catalyzes the reversible adenylation of nicotinate mononucleotide (NaMN) to nicotinic acid adenine dinucleotide (NaAD).</text>
</comment>
<keyword evidence="3 10" id="KW-0662">Pyridine nucleotide biosynthesis</keyword>
<name>A0A2N3LKH9_9BACI</name>
<evidence type="ECO:0000256" key="8">
    <source>
        <dbReference type="ARBA" id="ARBA00023027"/>
    </source>
</evidence>
<dbReference type="Pfam" id="PF01467">
    <property type="entry name" value="CTP_transf_like"/>
    <property type="match status" value="1"/>
</dbReference>
<accession>A0A2N3LKH9</accession>
<evidence type="ECO:0000259" key="11">
    <source>
        <dbReference type="Pfam" id="PF01467"/>
    </source>
</evidence>
<gene>
    <name evidence="10" type="primary">nadD</name>
    <name evidence="12" type="ORF">CWO92_10275</name>
</gene>
<evidence type="ECO:0000256" key="6">
    <source>
        <dbReference type="ARBA" id="ARBA00022741"/>
    </source>
</evidence>
<evidence type="ECO:0000256" key="7">
    <source>
        <dbReference type="ARBA" id="ARBA00022840"/>
    </source>
</evidence>
<dbReference type="Proteomes" id="UP000233440">
    <property type="component" value="Unassembled WGS sequence"/>
</dbReference>
<keyword evidence="8 10" id="KW-0520">NAD</keyword>
<dbReference type="GO" id="GO:0004515">
    <property type="term" value="F:nicotinate-nucleotide adenylyltransferase activity"/>
    <property type="evidence" value="ECO:0007669"/>
    <property type="project" value="UniProtKB-UniRule"/>
</dbReference>
<dbReference type="NCBIfam" id="NF000841">
    <property type="entry name" value="PRK00071.1-4"/>
    <property type="match status" value="1"/>
</dbReference>
<dbReference type="SUPFAM" id="SSF52374">
    <property type="entry name" value="Nucleotidylyl transferase"/>
    <property type="match status" value="1"/>
</dbReference>
<keyword evidence="6 10" id="KW-0547">Nucleotide-binding</keyword>
<dbReference type="RefSeq" id="WP_101354117.1">
    <property type="nucleotide sequence ID" value="NZ_PIQO01000006.1"/>
</dbReference>
<feature type="domain" description="Cytidyltransferase-like" evidence="11">
    <location>
        <begin position="7"/>
        <end position="163"/>
    </location>
</feature>
<comment type="pathway">
    <text evidence="2 10">Cofactor biosynthesis; NAD(+) biosynthesis; deamido-NAD(+) from nicotinate D-ribonucleotide: step 1/1.</text>
</comment>
<evidence type="ECO:0000256" key="2">
    <source>
        <dbReference type="ARBA" id="ARBA00005019"/>
    </source>
</evidence>
<dbReference type="InterPro" id="IPR004821">
    <property type="entry name" value="Cyt_trans-like"/>
</dbReference>
<dbReference type="CDD" id="cd02165">
    <property type="entry name" value="NMNAT"/>
    <property type="match status" value="1"/>
</dbReference>
<keyword evidence="7 10" id="KW-0067">ATP-binding</keyword>
<dbReference type="InterPro" id="IPR014729">
    <property type="entry name" value="Rossmann-like_a/b/a_fold"/>
</dbReference>
<dbReference type="OrthoDB" id="5295945at2"/>
<proteinExistence type="inferred from homology"/>
<protein>
    <recommendedName>
        <fullName evidence="10">Probable nicotinate-nucleotide adenylyltransferase</fullName>
        <ecNumber evidence="10">2.7.7.18</ecNumber>
    </recommendedName>
    <alternativeName>
        <fullName evidence="10">Deamido-NAD(+) diphosphorylase</fullName>
    </alternativeName>
    <alternativeName>
        <fullName evidence="10">Deamido-NAD(+) pyrophosphorylase</fullName>
    </alternativeName>
    <alternativeName>
        <fullName evidence="10">Nicotinate mononucleotide adenylyltransferase</fullName>
        <shortName evidence="10">NaMN adenylyltransferase</shortName>
    </alternativeName>
</protein>
<evidence type="ECO:0000256" key="1">
    <source>
        <dbReference type="ARBA" id="ARBA00002324"/>
    </source>
</evidence>
<comment type="similarity">
    <text evidence="10">Belongs to the NadD family.</text>
</comment>